<proteinExistence type="predicted"/>
<evidence type="ECO:0000313" key="3">
    <source>
        <dbReference type="Proteomes" id="UP001597023"/>
    </source>
</evidence>
<dbReference type="Proteomes" id="UP001597023">
    <property type="component" value="Unassembled WGS sequence"/>
</dbReference>
<evidence type="ECO:0000256" key="1">
    <source>
        <dbReference type="SAM" id="SignalP"/>
    </source>
</evidence>
<evidence type="ECO:0000313" key="2">
    <source>
        <dbReference type="EMBL" id="MFD0316031.1"/>
    </source>
</evidence>
<sequence length="159" mass="16494">MSQVMFVAAVRRLVAATAASVASVAVSVAASAPAVAQGPAVQPYVDHLTVTVRDAGRGADGTYEVYCRGGRAERGREGLHPDPGGACRAVARSVREGGGEGFAPVARGSVCTMLYGAPATARVTGSWAGWPVDAVFDRSDGCEIARWDRLVPLLPDLRR</sequence>
<reference evidence="3" key="1">
    <citation type="journal article" date="2019" name="Int. J. Syst. Evol. Microbiol.">
        <title>The Global Catalogue of Microorganisms (GCM) 10K type strain sequencing project: providing services to taxonomists for standard genome sequencing and annotation.</title>
        <authorList>
            <consortium name="The Broad Institute Genomics Platform"/>
            <consortium name="The Broad Institute Genome Sequencing Center for Infectious Disease"/>
            <person name="Wu L."/>
            <person name="Ma J."/>
        </authorList>
    </citation>
    <scope>NUCLEOTIDE SEQUENCE [LARGE SCALE GENOMIC DNA]</scope>
    <source>
        <strain evidence="3">CGMCC 4.7400</strain>
    </source>
</reference>
<protein>
    <recommendedName>
        <fullName evidence="4">Subtilisin inhibitor domain-containing protein</fullName>
    </recommendedName>
</protein>
<organism evidence="2 3">
    <name type="scientific">Streptomyces flavalbus</name>
    <dbReference type="NCBI Taxonomy" id="2665155"/>
    <lineage>
        <taxon>Bacteria</taxon>
        <taxon>Bacillati</taxon>
        <taxon>Actinomycetota</taxon>
        <taxon>Actinomycetes</taxon>
        <taxon>Kitasatosporales</taxon>
        <taxon>Streptomycetaceae</taxon>
        <taxon>Streptomyces</taxon>
    </lineage>
</organism>
<dbReference type="SUPFAM" id="SSF55399">
    <property type="entry name" value="Subtilisin inhibitor"/>
    <property type="match status" value="1"/>
</dbReference>
<gene>
    <name evidence="2" type="ORF">ACFQZ6_17765</name>
</gene>
<comment type="caution">
    <text evidence="2">The sequence shown here is derived from an EMBL/GenBank/DDBJ whole genome shotgun (WGS) entry which is preliminary data.</text>
</comment>
<dbReference type="InterPro" id="IPR036819">
    <property type="entry name" value="Subtilisin_inhibitor-like_sf"/>
</dbReference>
<dbReference type="EMBL" id="JBHTEB010000001">
    <property type="protein sequence ID" value="MFD0316031.1"/>
    <property type="molecule type" value="Genomic_DNA"/>
</dbReference>
<keyword evidence="3" id="KW-1185">Reference proteome</keyword>
<dbReference type="Gene3D" id="3.30.350.10">
    <property type="entry name" value="Subtilisin inhibitor-like"/>
    <property type="match status" value="1"/>
</dbReference>
<keyword evidence="1" id="KW-0732">Signal</keyword>
<feature type="chain" id="PRO_5046007633" description="Subtilisin inhibitor domain-containing protein" evidence="1">
    <location>
        <begin position="37"/>
        <end position="159"/>
    </location>
</feature>
<accession>A0ABW2W9E7</accession>
<dbReference type="RefSeq" id="WP_381610111.1">
    <property type="nucleotide sequence ID" value="NZ_JBHTEB010000001.1"/>
</dbReference>
<evidence type="ECO:0008006" key="4">
    <source>
        <dbReference type="Google" id="ProtNLM"/>
    </source>
</evidence>
<name>A0ABW2W9E7_9ACTN</name>
<feature type="signal peptide" evidence="1">
    <location>
        <begin position="1"/>
        <end position="36"/>
    </location>
</feature>